<comment type="catalytic activity">
    <reaction evidence="1">
        <text>ATP + protein L-histidine = ADP + protein N-phospho-L-histidine.</text>
        <dbReference type="EC" id="2.7.13.3"/>
    </reaction>
</comment>
<dbReference type="GO" id="GO:0004721">
    <property type="term" value="F:phosphoprotein phosphatase activity"/>
    <property type="evidence" value="ECO:0007669"/>
    <property type="project" value="TreeGrafter"/>
</dbReference>
<keyword evidence="15" id="KW-1185">Reference proteome</keyword>
<proteinExistence type="predicted"/>
<organism evidence="14 15">
    <name type="scientific">Rhabdonatronobacter sediminivivens</name>
    <dbReference type="NCBI Taxonomy" id="2743469"/>
    <lineage>
        <taxon>Bacteria</taxon>
        <taxon>Pseudomonadati</taxon>
        <taxon>Pseudomonadota</taxon>
        <taxon>Alphaproteobacteria</taxon>
        <taxon>Rhodobacterales</taxon>
        <taxon>Paracoccaceae</taxon>
        <taxon>Rhabdonatronobacter</taxon>
    </lineage>
</organism>
<evidence type="ECO:0000256" key="1">
    <source>
        <dbReference type="ARBA" id="ARBA00000085"/>
    </source>
</evidence>
<evidence type="ECO:0000256" key="10">
    <source>
        <dbReference type="ARBA" id="ARBA00023012"/>
    </source>
</evidence>
<dbReference type="InterPro" id="IPR005467">
    <property type="entry name" value="His_kinase_dom"/>
</dbReference>
<dbReference type="Pfam" id="PF00512">
    <property type="entry name" value="HisKA"/>
    <property type="match status" value="1"/>
</dbReference>
<dbReference type="InterPro" id="IPR003594">
    <property type="entry name" value="HATPase_dom"/>
</dbReference>
<dbReference type="GO" id="GO:0016036">
    <property type="term" value="P:cellular response to phosphate starvation"/>
    <property type="evidence" value="ECO:0007669"/>
    <property type="project" value="TreeGrafter"/>
</dbReference>
<dbReference type="AlphaFoldDB" id="A0A7Z0HYW4"/>
<name>A0A7Z0HYW4_9RHOB</name>
<sequence>MRALIDALPEPVMLVARNGVVQAANQAAADLFGPHIQGARVRAYLRQPEVAAMLEGAFALIDDPGRPHAARMVITEPAAETTWQVTARALPPGAGFAGLVISLHDISHREAAEAQRRDFVANVSHELRSPLTVLTGFIETLQGAAARDEHARQEFLDIMAREAARMTGLVQDLLSLSRVEASERIRPRDPVAMDDVLRATIAALRPQIDGAGLALDLTLPDDLPSIPGDHDQLVQVFHNLLENAVKYGGAGGRIDISGRVLRACPGLEGPVLRVSVTDHGDGVDPIHIPRLTERFYRVDRARSRDQGGTGLGLAIVKHIINRHRGRLVIRSNPETGSTFEVLLPCTAPAPPHDPGSATPPSR</sequence>
<dbReference type="PROSITE" id="PS50109">
    <property type="entry name" value="HIS_KIN"/>
    <property type="match status" value="1"/>
</dbReference>
<dbReference type="PRINTS" id="PR00344">
    <property type="entry name" value="BCTRLSENSOR"/>
</dbReference>
<dbReference type="SMART" id="SM00387">
    <property type="entry name" value="HATPase_c"/>
    <property type="match status" value="1"/>
</dbReference>
<dbReference type="PANTHER" id="PTHR45453">
    <property type="entry name" value="PHOSPHATE REGULON SENSOR PROTEIN PHOR"/>
    <property type="match status" value="1"/>
</dbReference>
<dbReference type="EC" id="2.7.13.3" evidence="3"/>
<dbReference type="Gene3D" id="3.30.565.10">
    <property type="entry name" value="Histidine kinase-like ATPase, C-terminal domain"/>
    <property type="match status" value="1"/>
</dbReference>
<dbReference type="Gene3D" id="1.10.287.130">
    <property type="match status" value="1"/>
</dbReference>
<keyword evidence="4" id="KW-1003">Cell membrane</keyword>
<keyword evidence="9" id="KW-0067">ATP-binding</keyword>
<feature type="domain" description="Histidine kinase" evidence="12">
    <location>
        <begin position="122"/>
        <end position="347"/>
    </location>
</feature>
<dbReference type="InterPro" id="IPR000014">
    <property type="entry name" value="PAS"/>
</dbReference>
<evidence type="ECO:0000313" key="15">
    <source>
        <dbReference type="Proteomes" id="UP000529417"/>
    </source>
</evidence>
<keyword evidence="10" id="KW-0902">Two-component regulatory system</keyword>
<dbReference type="SUPFAM" id="SSF47384">
    <property type="entry name" value="Homodimeric domain of signal transducing histidine kinase"/>
    <property type="match status" value="1"/>
</dbReference>
<dbReference type="FunFam" id="1.10.287.130:FF:000008">
    <property type="entry name" value="Two-component sensor histidine kinase"/>
    <property type="match status" value="1"/>
</dbReference>
<dbReference type="CDD" id="cd00082">
    <property type="entry name" value="HisKA"/>
    <property type="match status" value="1"/>
</dbReference>
<dbReference type="SUPFAM" id="SSF55874">
    <property type="entry name" value="ATPase domain of HSP90 chaperone/DNA topoisomerase II/histidine kinase"/>
    <property type="match status" value="1"/>
</dbReference>
<evidence type="ECO:0000313" key="14">
    <source>
        <dbReference type="EMBL" id="NYS24822.1"/>
    </source>
</evidence>
<gene>
    <name evidence="14" type="ORF">HUK65_07425</name>
</gene>
<dbReference type="SMART" id="SM00388">
    <property type="entry name" value="HisKA"/>
    <property type="match status" value="1"/>
</dbReference>
<keyword evidence="5" id="KW-0597">Phosphoprotein</keyword>
<dbReference type="PANTHER" id="PTHR45453:SF1">
    <property type="entry name" value="PHOSPHATE REGULON SENSOR PROTEIN PHOR"/>
    <property type="match status" value="1"/>
</dbReference>
<evidence type="ECO:0000256" key="2">
    <source>
        <dbReference type="ARBA" id="ARBA00004236"/>
    </source>
</evidence>
<keyword evidence="11" id="KW-0472">Membrane</keyword>
<comment type="subcellular location">
    <subcellularLocation>
        <location evidence="2">Cell membrane</location>
    </subcellularLocation>
</comment>
<evidence type="ECO:0000256" key="7">
    <source>
        <dbReference type="ARBA" id="ARBA00022741"/>
    </source>
</evidence>
<evidence type="ECO:0000256" key="4">
    <source>
        <dbReference type="ARBA" id="ARBA00022475"/>
    </source>
</evidence>
<dbReference type="Proteomes" id="UP000529417">
    <property type="component" value="Unassembled WGS sequence"/>
</dbReference>
<reference evidence="14 15" key="1">
    <citation type="journal article" date="2000" name="Arch. Microbiol.">
        <title>Rhodobaca bogoriensis gen. nov. and sp. nov., an alkaliphilic purple nonsulfur bacterium from African Rift Valley soda lakes.</title>
        <authorList>
            <person name="Milford A.D."/>
            <person name="Achenbach L.A."/>
            <person name="Jung D.O."/>
            <person name="Madigan M.T."/>
        </authorList>
    </citation>
    <scope>NUCLEOTIDE SEQUENCE [LARGE SCALE GENOMIC DNA]</scope>
    <source>
        <strain evidence="14 15">2376</strain>
    </source>
</reference>
<dbReference type="InterPro" id="IPR004358">
    <property type="entry name" value="Sig_transdc_His_kin-like_C"/>
</dbReference>
<keyword evidence="7" id="KW-0547">Nucleotide-binding</keyword>
<keyword evidence="8" id="KW-0418">Kinase</keyword>
<dbReference type="InterPro" id="IPR036097">
    <property type="entry name" value="HisK_dim/P_sf"/>
</dbReference>
<protein>
    <recommendedName>
        <fullName evidence="3">histidine kinase</fullName>
        <ecNumber evidence="3">2.7.13.3</ecNumber>
    </recommendedName>
</protein>
<dbReference type="FunFam" id="3.30.565.10:FF:000006">
    <property type="entry name" value="Sensor histidine kinase WalK"/>
    <property type="match status" value="1"/>
</dbReference>
<dbReference type="GO" id="GO:0005524">
    <property type="term" value="F:ATP binding"/>
    <property type="evidence" value="ECO:0007669"/>
    <property type="project" value="UniProtKB-KW"/>
</dbReference>
<dbReference type="PROSITE" id="PS50112">
    <property type="entry name" value="PAS"/>
    <property type="match status" value="1"/>
</dbReference>
<evidence type="ECO:0000256" key="6">
    <source>
        <dbReference type="ARBA" id="ARBA00022679"/>
    </source>
</evidence>
<dbReference type="InterPro" id="IPR003661">
    <property type="entry name" value="HisK_dim/P_dom"/>
</dbReference>
<accession>A0A7Z0HYW4</accession>
<dbReference type="SUPFAM" id="SSF55785">
    <property type="entry name" value="PYP-like sensor domain (PAS domain)"/>
    <property type="match status" value="1"/>
</dbReference>
<evidence type="ECO:0000256" key="11">
    <source>
        <dbReference type="ARBA" id="ARBA00023136"/>
    </source>
</evidence>
<dbReference type="InterPro" id="IPR050351">
    <property type="entry name" value="BphY/WalK/GraS-like"/>
</dbReference>
<evidence type="ECO:0000259" key="13">
    <source>
        <dbReference type="PROSITE" id="PS50112"/>
    </source>
</evidence>
<evidence type="ECO:0000256" key="3">
    <source>
        <dbReference type="ARBA" id="ARBA00012438"/>
    </source>
</evidence>
<dbReference type="InterPro" id="IPR035965">
    <property type="entry name" value="PAS-like_dom_sf"/>
</dbReference>
<dbReference type="Pfam" id="PF13188">
    <property type="entry name" value="PAS_8"/>
    <property type="match status" value="1"/>
</dbReference>
<evidence type="ECO:0000256" key="9">
    <source>
        <dbReference type="ARBA" id="ARBA00022840"/>
    </source>
</evidence>
<feature type="domain" description="PAS" evidence="13">
    <location>
        <begin position="1"/>
        <end position="33"/>
    </location>
</feature>
<comment type="caution">
    <text evidence="14">The sequence shown here is derived from an EMBL/GenBank/DDBJ whole genome shotgun (WGS) entry which is preliminary data.</text>
</comment>
<evidence type="ECO:0000256" key="8">
    <source>
        <dbReference type="ARBA" id="ARBA00022777"/>
    </source>
</evidence>
<dbReference type="Pfam" id="PF02518">
    <property type="entry name" value="HATPase_c"/>
    <property type="match status" value="1"/>
</dbReference>
<dbReference type="Gene3D" id="3.30.450.20">
    <property type="entry name" value="PAS domain"/>
    <property type="match status" value="1"/>
</dbReference>
<evidence type="ECO:0000256" key="5">
    <source>
        <dbReference type="ARBA" id="ARBA00022553"/>
    </source>
</evidence>
<dbReference type="GO" id="GO:0005886">
    <property type="term" value="C:plasma membrane"/>
    <property type="evidence" value="ECO:0007669"/>
    <property type="project" value="UniProtKB-SubCell"/>
</dbReference>
<dbReference type="InterPro" id="IPR036890">
    <property type="entry name" value="HATPase_C_sf"/>
</dbReference>
<evidence type="ECO:0000259" key="12">
    <source>
        <dbReference type="PROSITE" id="PS50109"/>
    </source>
</evidence>
<dbReference type="EMBL" id="JACBXS010000011">
    <property type="protein sequence ID" value="NYS24822.1"/>
    <property type="molecule type" value="Genomic_DNA"/>
</dbReference>
<keyword evidence="6" id="KW-0808">Transferase</keyword>
<dbReference type="GO" id="GO:0000155">
    <property type="term" value="F:phosphorelay sensor kinase activity"/>
    <property type="evidence" value="ECO:0007669"/>
    <property type="project" value="InterPro"/>
</dbReference>